<dbReference type="GO" id="GO:0043005">
    <property type="term" value="C:neuron projection"/>
    <property type="evidence" value="ECO:0007669"/>
    <property type="project" value="TreeGrafter"/>
</dbReference>
<feature type="region of interest" description="Disordered" evidence="8">
    <location>
        <begin position="355"/>
        <end position="480"/>
    </location>
</feature>
<feature type="compositionally biased region" description="Basic and acidic residues" evidence="8">
    <location>
        <begin position="881"/>
        <end position="890"/>
    </location>
</feature>
<evidence type="ECO:0000256" key="5">
    <source>
        <dbReference type="ARBA" id="ARBA00022737"/>
    </source>
</evidence>
<feature type="compositionally biased region" description="Basic and acidic residues" evidence="8">
    <location>
        <begin position="49"/>
        <end position="59"/>
    </location>
</feature>
<feature type="region of interest" description="Disordered" evidence="8">
    <location>
        <begin position="40"/>
        <end position="63"/>
    </location>
</feature>
<dbReference type="PANTHER" id="PTHR11501:SF16">
    <property type="entry name" value="MICROTUBULE-ASSOCIATED PROTEIN 4"/>
    <property type="match status" value="1"/>
</dbReference>
<feature type="compositionally biased region" description="Basic and acidic residues" evidence="8">
    <location>
        <begin position="782"/>
        <end position="803"/>
    </location>
</feature>
<evidence type="ECO:0000256" key="7">
    <source>
        <dbReference type="RuleBase" id="RU000686"/>
    </source>
</evidence>
<feature type="region of interest" description="Disordered" evidence="8">
    <location>
        <begin position="236"/>
        <end position="336"/>
    </location>
</feature>
<feature type="compositionally biased region" description="Polar residues" evidence="8">
    <location>
        <begin position="251"/>
        <end position="261"/>
    </location>
</feature>
<dbReference type="Proteomes" id="UP000261540">
    <property type="component" value="Unplaced"/>
</dbReference>
<evidence type="ECO:0000313" key="9">
    <source>
        <dbReference type="Ensembl" id="ENSPKIP00000023788.1"/>
    </source>
</evidence>
<evidence type="ECO:0000256" key="1">
    <source>
        <dbReference type="ARBA" id="ARBA00004245"/>
    </source>
</evidence>
<feature type="compositionally biased region" description="Polar residues" evidence="8">
    <location>
        <begin position="893"/>
        <end position="906"/>
    </location>
</feature>
<dbReference type="STRING" id="1676925.ENSPKIP00000023788"/>
<keyword evidence="10" id="KW-1185">Reference proteome</keyword>
<dbReference type="GO" id="GO:0031175">
    <property type="term" value="P:neuron projection development"/>
    <property type="evidence" value="ECO:0007669"/>
    <property type="project" value="TreeGrafter"/>
</dbReference>
<feature type="compositionally biased region" description="Basic and acidic residues" evidence="8">
    <location>
        <begin position="659"/>
        <end position="774"/>
    </location>
</feature>
<dbReference type="GO" id="GO:0008017">
    <property type="term" value="F:microtubule binding"/>
    <property type="evidence" value="ECO:0007669"/>
    <property type="project" value="InterPro"/>
</dbReference>
<feature type="compositionally biased region" description="Pro residues" evidence="8">
    <location>
        <begin position="82"/>
        <end position="99"/>
    </location>
</feature>
<feature type="region of interest" description="Disordered" evidence="8">
    <location>
        <begin position="76"/>
        <end position="211"/>
    </location>
</feature>
<comment type="subcellular location">
    <subcellularLocation>
        <location evidence="1 7">Cytoplasm</location>
        <location evidence="1 7">Cytoskeleton</location>
    </subcellularLocation>
</comment>
<keyword evidence="3" id="KW-0597">Phosphoprotein</keyword>
<evidence type="ECO:0000256" key="3">
    <source>
        <dbReference type="ARBA" id="ARBA00022553"/>
    </source>
</evidence>
<feature type="compositionally biased region" description="Low complexity" evidence="8">
    <location>
        <begin position="847"/>
        <end position="868"/>
    </location>
</feature>
<evidence type="ECO:0000256" key="8">
    <source>
        <dbReference type="SAM" id="MobiDB-lite"/>
    </source>
</evidence>
<sequence>MDLSLSDALNSKLPPQSESLVQRDFIATLEAQSYEDKVGETVGKTEYSPLRDMDGKGDEFPQTGMLVNMDVGVVPHQVAKPPGVPQPPTTTLPPSPKPLMQPQSMQVTPGGLTGASLDGVGQPTADLSLSPSTESSPGSYQENVLTREDREGDRKQQRKKKKRRPKEEICDVGEDWGPEQWNQGEDTFPFDSPDQSPLRGAGWQCEEGGRGGVRVKKGKIRKKIPDVWDIFPESSLPSAATVPKTDPAGLTLNSSLQTMESPSHVAMETLDTVLLNAEEELSSDTTPSPTKDRPGSHSANKAASSPKQTTNQDSVFPESPRINAGEPSQLRHQDGDTFLLLSGVSTDTIADPVKQGCYHIPASPQPENEANAITAAPENTSSVSTVKQPPSDIVASENTSSVSTVKQPPSDTVAPENTSSVSTVKQPPSDTVAPENTSSVSTVKQPPSDGPALISMPSHPAESPVSSPVGPQALPVMEETGPVSSKVLTAGVTVDPNNALPLSGQVALAPEDDPFKIPQHQEPLLTSLPSPSSPALTKDNSQSTPSPKKSSRKKSSTSPKSPGPTTPVPTPASSLRSPPMVIAASTPAPAIPVVSSGLNPSAPPFFPSSLEHHQSQLQDCDQKQGQAAPFVLEVKSQKMDDSEKTDNSQNVKNVDLGETTDKPEKVEKMETSEKDINGKSDNVENRDTIEQTVKADKMSNEKKEMEKTDKIDTDQEKTQKTEKVEKDKDKMHKVEKTTKDKKIEKVQKVDREKNTKKVEKIDTIDKKDKQEKINKVGKVKARGQENGEKVGKGEKSEKTDKAPKKTMANRSSAPPNKGLIAADKKTKSTEARRPPVPKANAALPTRTAAPKISSATAAAPRPATRTSSGTPSVKRTAATKTDSKAEEVKKPSTLRTTTDSSRNGPGSTRKLPTTPSTPTASAHSTKPSTPTATVPERKPPVPRAPRSSTAPRPSTAPTPDIKNARSKIGSTDNMKHQPGGGKVSTSQGTTDTLAKGPLSKETSQGKVQIVTKKLDFSHITSRCGSKDNIKHVPGGGNIQILNKKVDLSKVTSKCGSKANMKHKPGGGDVKIESHKVNVKAQSKVGSMDNMNHNPGGGNIKIESHKLNFRENARARTDHGADIITRPHPPRSISLTDSLWSASMLRSPPTPSFMSLMEQGGDGVLAGLTT</sequence>
<feature type="compositionally biased region" description="Low complexity" evidence="8">
    <location>
        <begin position="523"/>
        <end position="548"/>
    </location>
</feature>
<evidence type="ECO:0000256" key="6">
    <source>
        <dbReference type="ARBA" id="ARBA00023212"/>
    </source>
</evidence>
<feature type="compositionally biased region" description="Basic and acidic residues" evidence="8">
    <location>
        <begin position="822"/>
        <end position="833"/>
    </location>
</feature>
<keyword evidence="2 7" id="KW-0963">Cytoplasm</keyword>
<dbReference type="PROSITE" id="PS51491">
    <property type="entry name" value="TAU_MAP_2"/>
    <property type="match status" value="4"/>
</dbReference>
<dbReference type="Pfam" id="PF00418">
    <property type="entry name" value="Tubulin-binding"/>
    <property type="match status" value="4"/>
</dbReference>
<evidence type="ECO:0000256" key="2">
    <source>
        <dbReference type="ARBA" id="ARBA00022490"/>
    </source>
</evidence>
<dbReference type="Ensembl" id="ENSPKIT00000004479.1">
    <property type="protein sequence ID" value="ENSPKIP00000023788.1"/>
    <property type="gene ID" value="ENSPKIG00000007236.1"/>
</dbReference>
<feature type="compositionally biased region" description="Polar residues" evidence="8">
    <location>
        <begin position="297"/>
        <end position="314"/>
    </location>
</feature>
<dbReference type="InterPro" id="IPR027324">
    <property type="entry name" value="MAP2/MAP4/Tau"/>
</dbReference>
<evidence type="ECO:0000256" key="4">
    <source>
        <dbReference type="ARBA" id="ARBA00022701"/>
    </source>
</evidence>
<dbReference type="AlphaFoldDB" id="A0A3B3RZS5"/>
<accession>A0A3B3RZS5</accession>
<evidence type="ECO:0000313" key="10">
    <source>
        <dbReference type="Proteomes" id="UP000261540"/>
    </source>
</evidence>
<feature type="region of interest" description="Disordered" evidence="8">
    <location>
        <begin position="637"/>
        <end position="1006"/>
    </location>
</feature>
<feature type="compositionally biased region" description="Polar residues" evidence="8">
    <location>
        <begin position="377"/>
        <end position="388"/>
    </location>
</feature>
<feature type="compositionally biased region" description="Low complexity" evidence="8">
    <location>
        <begin position="912"/>
        <end position="933"/>
    </location>
</feature>
<feature type="compositionally biased region" description="Basic and acidic residues" evidence="8">
    <location>
        <begin position="145"/>
        <end position="155"/>
    </location>
</feature>
<keyword evidence="4 7" id="KW-0493">Microtubule</keyword>
<keyword evidence="5" id="KW-0677">Repeat</keyword>
<dbReference type="InterPro" id="IPR001084">
    <property type="entry name" value="MAP_tubulin-bd_rpt"/>
</dbReference>
<feature type="compositionally biased region" description="Polar residues" evidence="8">
    <location>
        <begin position="983"/>
        <end position="992"/>
    </location>
</feature>
<feature type="compositionally biased region" description="Pro residues" evidence="8">
    <location>
        <begin position="561"/>
        <end position="570"/>
    </location>
</feature>
<reference evidence="9" key="2">
    <citation type="submission" date="2025-09" db="UniProtKB">
        <authorList>
            <consortium name="Ensembl"/>
        </authorList>
    </citation>
    <scope>IDENTIFICATION</scope>
</reference>
<feature type="compositionally biased region" description="Polar residues" evidence="8">
    <location>
        <begin position="396"/>
        <end position="445"/>
    </location>
</feature>
<reference evidence="9" key="1">
    <citation type="submission" date="2025-08" db="UniProtKB">
        <authorList>
            <consortium name="Ensembl"/>
        </authorList>
    </citation>
    <scope>IDENTIFICATION</scope>
</reference>
<dbReference type="GO" id="GO:0000226">
    <property type="term" value="P:microtubule cytoskeleton organization"/>
    <property type="evidence" value="ECO:0007669"/>
    <property type="project" value="TreeGrafter"/>
</dbReference>
<dbReference type="PANTHER" id="PTHR11501">
    <property type="entry name" value="MICROTUBULE-ASSOCIATED PROTEIN"/>
    <property type="match status" value="1"/>
</dbReference>
<feature type="compositionally biased region" description="Low complexity" evidence="8">
    <location>
        <begin position="944"/>
        <end position="959"/>
    </location>
</feature>
<keyword evidence="6 7" id="KW-0206">Cytoskeleton</keyword>
<feature type="compositionally biased region" description="Basic and acidic residues" evidence="8">
    <location>
        <begin position="637"/>
        <end position="646"/>
    </location>
</feature>
<organism evidence="9 10">
    <name type="scientific">Paramormyrops kingsleyae</name>
    <dbReference type="NCBI Taxonomy" id="1676925"/>
    <lineage>
        <taxon>Eukaryota</taxon>
        <taxon>Metazoa</taxon>
        <taxon>Chordata</taxon>
        <taxon>Craniata</taxon>
        <taxon>Vertebrata</taxon>
        <taxon>Euteleostomi</taxon>
        <taxon>Actinopterygii</taxon>
        <taxon>Neopterygii</taxon>
        <taxon>Teleostei</taxon>
        <taxon>Osteoglossocephala</taxon>
        <taxon>Osteoglossomorpha</taxon>
        <taxon>Osteoglossiformes</taxon>
        <taxon>Mormyridae</taxon>
        <taxon>Paramormyrops</taxon>
    </lineage>
</organism>
<dbReference type="GO" id="GO:0005874">
    <property type="term" value="C:microtubule"/>
    <property type="evidence" value="ECO:0007669"/>
    <property type="project" value="UniProtKB-KW"/>
</dbReference>
<dbReference type="PROSITE" id="PS00229">
    <property type="entry name" value="TAU_MAP_1"/>
    <property type="match status" value="3"/>
</dbReference>
<proteinExistence type="predicted"/>
<protein>
    <recommendedName>
        <fullName evidence="7">Microtubule-associated protein</fullName>
    </recommendedName>
</protein>
<dbReference type="GeneTree" id="ENSGT00940000155494"/>
<feature type="compositionally biased region" description="Low complexity" evidence="8">
    <location>
        <begin position="127"/>
        <end position="139"/>
    </location>
</feature>
<name>A0A3B3RZS5_9TELE</name>
<feature type="region of interest" description="Disordered" evidence="8">
    <location>
        <begin position="494"/>
        <end position="623"/>
    </location>
</feature>